<sequence>MEKRRSTEPVFTRFTVFRVIGEETPFAILNAGGILAGKRDPVIVLTAGLIAALPYKVTRNGKNLGVIERSGAGTEALGGLPFQNAGFSTK</sequence>
<dbReference type="STRING" id="1177154.Y5S_01063"/>
<keyword evidence="2" id="KW-1185">Reference proteome</keyword>
<gene>
    <name evidence="1" type="ORF">Y5S_01063</name>
</gene>
<dbReference type="Proteomes" id="UP000029444">
    <property type="component" value="Unassembled WGS sequence"/>
</dbReference>
<dbReference type="AlphaFoldDB" id="A0A095SNA8"/>
<reference evidence="1 2" key="1">
    <citation type="submission" date="2012-09" db="EMBL/GenBank/DDBJ databases">
        <title>Genome Sequence of alkane-degrading Bacterium Alcanivorax sp. 19-m-6.</title>
        <authorList>
            <person name="Lai Q."/>
            <person name="Shao Z."/>
        </authorList>
    </citation>
    <scope>NUCLEOTIDE SEQUENCE [LARGE SCALE GENOMIC DNA]</scope>
    <source>
        <strain evidence="1 2">19-m-6</strain>
    </source>
</reference>
<evidence type="ECO:0000313" key="2">
    <source>
        <dbReference type="Proteomes" id="UP000029444"/>
    </source>
</evidence>
<organism evidence="1 2">
    <name type="scientific">Alcanivorax nanhaiticus</name>
    <dbReference type="NCBI Taxonomy" id="1177154"/>
    <lineage>
        <taxon>Bacteria</taxon>
        <taxon>Pseudomonadati</taxon>
        <taxon>Pseudomonadota</taxon>
        <taxon>Gammaproteobacteria</taxon>
        <taxon>Oceanospirillales</taxon>
        <taxon>Alcanivoracaceae</taxon>
        <taxon>Alcanivorax</taxon>
    </lineage>
</organism>
<name>A0A095SNA8_9GAMM</name>
<evidence type="ECO:0000313" key="1">
    <source>
        <dbReference type="EMBL" id="KGD65839.1"/>
    </source>
</evidence>
<comment type="caution">
    <text evidence="1">The sequence shown here is derived from an EMBL/GenBank/DDBJ whole genome shotgun (WGS) entry which is preliminary data.</text>
</comment>
<protein>
    <submittedName>
        <fullName evidence="1">Uncharacterized protein</fullName>
    </submittedName>
</protein>
<proteinExistence type="predicted"/>
<dbReference type="EMBL" id="ARXV01000003">
    <property type="protein sequence ID" value="KGD65839.1"/>
    <property type="molecule type" value="Genomic_DNA"/>
</dbReference>
<accession>A0A095SNA8</accession>
<dbReference type="RefSeq" id="WP_197055109.1">
    <property type="nucleotide sequence ID" value="NZ_ARXV01000003.1"/>
</dbReference>